<keyword evidence="2" id="KW-0808">Transferase</keyword>
<keyword evidence="3" id="KW-1185">Reference proteome</keyword>
<dbReference type="Proteomes" id="UP000295658">
    <property type="component" value="Unassembled WGS sequence"/>
</dbReference>
<evidence type="ECO:0000313" key="2">
    <source>
        <dbReference type="EMBL" id="TCL53123.1"/>
    </source>
</evidence>
<organism evidence="2 3">
    <name type="scientific">Thermolongibacillus altinsuensis</name>
    <dbReference type="NCBI Taxonomy" id="575256"/>
    <lineage>
        <taxon>Bacteria</taxon>
        <taxon>Bacillati</taxon>
        <taxon>Bacillota</taxon>
        <taxon>Bacilli</taxon>
        <taxon>Bacillales</taxon>
        <taxon>Anoxybacillaceae</taxon>
        <taxon>Thermolongibacillus</taxon>
    </lineage>
</organism>
<sequence>MRDVLCLPLNEKEELVLAADCSGGIGLKEDDVVRVPYDIVGYYGARVALMELMSVGATPKAMVMQNFVEDEAWNELVRGVKQAMNELQLSLPLTGSTESNMPLKQSAVGWTAIGTVEKEKKRIGVTPPSARWAVIGEPLVGEAVLEKNDRMLSLSLFRSLLQFDGVYEMIPIGSKGILHEWQLVHGDRPLQCSLPLTASAGPATCVLISYEGEKEEELRALTSSLFYPIVNKL</sequence>
<keyword evidence="2" id="KW-0418">Kinase</keyword>
<dbReference type="InterPro" id="IPR036921">
    <property type="entry name" value="PurM-like_N_sf"/>
</dbReference>
<dbReference type="EMBL" id="SLUL01000001">
    <property type="protein sequence ID" value="TCL53123.1"/>
    <property type="molecule type" value="Genomic_DNA"/>
</dbReference>
<dbReference type="AlphaFoldDB" id="A0A4R1QJV4"/>
<dbReference type="SUPFAM" id="SSF55326">
    <property type="entry name" value="PurM N-terminal domain-like"/>
    <property type="match status" value="1"/>
</dbReference>
<dbReference type="RefSeq" id="WP_132947034.1">
    <property type="nucleotide sequence ID" value="NZ_SLUL01000001.1"/>
</dbReference>
<proteinExistence type="predicted"/>
<feature type="domain" description="PurM-like N-terminal" evidence="1">
    <location>
        <begin position="5"/>
        <end position="116"/>
    </location>
</feature>
<dbReference type="InterPro" id="IPR016188">
    <property type="entry name" value="PurM-like_N"/>
</dbReference>
<accession>A0A4R1QJV4</accession>
<gene>
    <name evidence="2" type="ORF">EDD69_101130</name>
</gene>
<comment type="caution">
    <text evidence="2">The sequence shown here is derived from an EMBL/GenBank/DDBJ whole genome shotgun (WGS) entry which is preliminary data.</text>
</comment>
<protein>
    <submittedName>
        <fullName evidence="2">Alpha-ribazole kinase</fullName>
    </submittedName>
</protein>
<name>A0A4R1QJV4_9BACL</name>
<dbReference type="Pfam" id="PF00586">
    <property type="entry name" value="AIRS"/>
    <property type="match status" value="1"/>
</dbReference>
<evidence type="ECO:0000259" key="1">
    <source>
        <dbReference type="Pfam" id="PF00586"/>
    </source>
</evidence>
<dbReference type="Gene3D" id="3.30.1330.10">
    <property type="entry name" value="PurM-like, N-terminal domain"/>
    <property type="match status" value="1"/>
</dbReference>
<dbReference type="OrthoDB" id="9805740at2"/>
<dbReference type="GO" id="GO:0016301">
    <property type="term" value="F:kinase activity"/>
    <property type="evidence" value="ECO:0007669"/>
    <property type="project" value="UniProtKB-KW"/>
</dbReference>
<evidence type="ECO:0000313" key="3">
    <source>
        <dbReference type="Proteomes" id="UP000295658"/>
    </source>
</evidence>
<reference evidence="2 3" key="1">
    <citation type="submission" date="2019-03" db="EMBL/GenBank/DDBJ databases">
        <title>Genomic Encyclopedia of Type Strains, Phase IV (KMG-IV): sequencing the most valuable type-strain genomes for metagenomic binning, comparative biology and taxonomic classification.</title>
        <authorList>
            <person name="Goeker M."/>
        </authorList>
    </citation>
    <scope>NUCLEOTIDE SEQUENCE [LARGE SCALE GENOMIC DNA]</scope>
    <source>
        <strain evidence="2 3">DSM 24979</strain>
    </source>
</reference>